<dbReference type="InterPro" id="IPR006626">
    <property type="entry name" value="PbH1"/>
</dbReference>
<dbReference type="SMART" id="SM00710">
    <property type="entry name" value="PbH1"/>
    <property type="match status" value="16"/>
</dbReference>
<dbReference type="InterPro" id="IPR012334">
    <property type="entry name" value="Pectin_lyas_fold"/>
</dbReference>
<dbReference type="PANTHER" id="PTHR47653">
    <property type="entry name" value="PROTEIN BARK BEETLE"/>
    <property type="match status" value="1"/>
</dbReference>
<feature type="disulfide bond" evidence="9">
    <location>
        <begin position="1072"/>
        <end position="1082"/>
    </location>
</feature>
<dbReference type="PROSITE" id="PS00420">
    <property type="entry name" value="SRCR_1"/>
    <property type="match status" value="1"/>
</dbReference>
<dbReference type="InterPro" id="IPR036772">
    <property type="entry name" value="SRCR-like_dom_sf"/>
</dbReference>
<dbReference type="Gene3D" id="2.160.20.10">
    <property type="entry name" value="Single-stranded right-handed beta-helix, Pectin lyase-like"/>
    <property type="match status" value="3"/>
</dbReference>
<dbReference type="SUPFAM" id="SSF51126">
    <property type="entry name" value="Pectin lyase-like"/>
    <property type="match status" value="5"/>
</dbReference>
<dbReference type="InterPro" id="IPR053243">
    <property type="entry name" value="SJ_maturation_regulator"/>
</dbReference>
<feature type="domain" description="SRCR" evidence="12">
    <location>
        <begin position="142"/>
        <end position="236"/>
    </location>
</feature>
<gene>
    <name evidence="13" type="ORF">OBRU01_10602</name>
</gene>
<keyword evidence="5 11" id="KW-1133">Transmembrane helix</keyword>
<dbReference type="SMART" id="SM00202">
    <property type="entry name" value="SR"/>
    <property type="match status" value="3"/>
</dbReference>
<evidence type="ECO:0000256" key="2">
    <source>
        <dbReference type="ARBA" id="ARBA00022692"/>
    </source>
</evidence>
<feature type="compositionally biased region" description="Polar residues" evidence="10">
    <location>
        <begin position="2922"/>
        <end position="2938"/>
    </location>
</feature>
<dbReference type="PRINTS" id="PR00258">
    <property type="entry name" value="SPERACTRCPTR"/>
</dbReference>
<feature type="region of interest" description="Disordered" evidence="10">
    <location>
        <begin position="2904"/>
        <end position="2992"/>
    </location>
</feature>
<dbReference type="Pfam" id="PF00530">
    <property type="entry name" value="SRCR"/>
    <property type="match status" value="3"/>
</dbReference>
<dbReference type="GO" id="GO:0045217">
    <property type="term" value="P:cell-cell junction maintenance"/>
    <property type="evidence" value="ECO:0007669"/>
    <property type="project" value="TreeGrafter"/>
</dbReference>
<dbReference type="InterPro" id="IPR016186">
    <property type="entry name" value="C-type_lectin-like/link_sf"/>
</dbReference>
<feature type="region of interest" description="Disordered" evidence="10">
    <location>
        <begin position="2803"/>
        <end position="2829"/>
    </location>
</feature>
<keyword evidence="2 11" id="KW-0812">Transmembrane</keyword>
<keyword evidence="14" id="KW-1185">Reference proteome</keyword>
<keyword evidence="8" id="KW-0325">Glycoprotein</keyword>
<comment type="caution">
    <text evidence="9">Lacks conserved residue(s) required for the propagation of feature annotation.</text>
</comment>
<evidence type="ECO:0000256" key="4">
    <source>
        <dbReference type="ARBA" id="ARBA00022737"/>
    </source>
</evidence>
<evidence type="ECO:0000256" key="1">
    <source>
        <dbReference type="ARBA" id="ARBA00004167"/>
    </source>
</evidence>
<evidence type="ECO:0000259" key="12">
    <source>
        <dbReference type="PROSITE" id="PS50287"/>
    </source>
</evidence>
<dbReference type="SUPFAM" id="SSF49854">
    <property type="entry name" value="Spermadhesin, CUB domain"/>
    <property type="match status" value="1"/>
</dbReference>
<feature type="compositionally biased region" description="Basic and acidic residues" evidence="10">
    <location>
        <begin position="2950"/>
        <end position="2959"/>
    </location>
</feature>
<feature type="disulfide bond" evidence="9">
    <location>
        <begin position="203"/>
        <end position="213"/>
    </location>
</feature>
<evidence type="ECO:0000256" key="8">
    <source>
        <dbReference type="ARBA" id="ARBA00023180"/>
    </source>
</evidence>
<dbReference type="EMBL" id="JTDY01001732">
    <property type="protein sequence ID" value="KOB73052.1"/>
    <property type="molecule type" value="Genomic_DNA"/>
</dbReference>
<dbReference type="SUPFAM" id="SSF56436">
    <property type="entry name" value="C-type lectin-like"/>
    <property type="match status" value="1"/>
</dbReference>
<feature type="transmembrane region" description="Helical" evidence="11">
    <location>
        <begin position="2618"/>
        <end position="2641"/>
    </location>
</feature>
<feature type="domain" description="SRCR" evidence="12">
    <location>
        <begin position="999"/>
        <end position="1105"/>
    </location>
</feature>
<keyword evidence="7 9" id="KW-1015">Disulfide bond</keyword>
<dbReference type="GO" id="GO:0016020">
    <property type="term" value="C:membrane"/>
    <property type="evidence" value="ECO:0007669"/>
    <property type="project" value="UniProtKB-SubCell"/>
</dbReference>
<dbReference type="InterPro" id="IPR016187">
    <property type="entry name" value="CTDL_fold"/>
</dbReference>
<dbReference type="PANTHER" id="PTHR47653:SF1">
    <property type="entry name" value="DELETED IN MALIGNANT BRAIN TUMORS 1 PROTEIN"/>
    <property type="match status" value="1"/>
</dbReference>
<accession>A0A0L7LC19</accession>
<dbReference type="Gene3D" id="3.10.100.10">
    <property type="entry name" value="Mannose-Binding Protein A, subunit A"/>
    <property type="match status" value="1"/>
</dbReference>
<evidence type="ECO:0000313" key="14">
    <source>
        <dbReference type="Proteomes" id="UP000037510"/>
    </source>
</evidence>
<comment type="caution">
    <text evidence="13">The sequence shown here is derived from an EMBL/GenBank/DDBJ whole genome shotgun (WGS) entry which is preliminary data.</text>
</comment>
<dbReference type="PROSITE" id="PS50287">
    <property type="entry name" value="SRCR_2"/>
    <property type="match status" value="3"/>
</dbReference>
<feature type="domain" description="SRCR" evidence="12">
    <location>
        <begin position="1837"/>
        <end position="1961"/>
    </location>
</feature>
<organism evidence="13 14">
    <name type="scientific">Operophtera brumata</name>
    <name type="common">Winter moth</name>
    <name type="synonym">Phalaena brumata</name>
    <dbReference type="NCBI Taxonomy" id="104452"/>
    <lineage>
        <taxon>Eukaryota</taxon>
        <taxon>Metazoa</taxon>
        <taxon>Ecdysozoa</taxon>
        <taxon>Arthropoda</taxon>
        <taxon>Hexapoda</taxon>
        <taxon>Insecta</taxon>
        <taxon>Pterygota</taxon>
        <taxon>Neoptera</taxon>
        <taxon>Endopterygota</taxon>
        <taxon>Lepidoptera</taxon>
        <taxon>Glossata</taxon>
        <taxon>Ditrysia</taxon>
        <taxon>Geometroidea</taxon>
        <taxon>Geometridae</taxon>
        <taxon>Larentiinae</taxon>
        <taxon>Operophtera</taxon>
    </lineage>
</organism>
<sequence>MECSKDMGLQKRHSQFGDTKYKWRTVIVLYIISLCMCSGQELMDTDPYLVNKSAGLTELSGGVLTGGRTVWKREGGPYLLRDDLLIERDAELVVEPGVEVRFAPMIGITVRGKLVAVGRHDSGITFTSTEEPVRSTKPIPDIRLVDGPSILAGRVQLLHRGDWTINDMETACRQLGFMGGSFYNWMDRQPGRRPRLLFEEPSCKGTEHDLFQCDWNSRQLGSGVCDYHPDLGLHCLPHHDINELGSTGRHWRGIRFENAVYERVLTAGNTLYVPTSMSRFAHVSIKNAGLGRDNNATSALDIIGAPPVMEDIEVSNSAFNAINVTSPNAPIVINNCTIQNNRGYGVYVNSTYGMTKIENCSIHDNGGDGIKYVVHEMNMDERFDRSEVFDLCTLASTPTQTFPIQMSIEQSRYSNMERDCHQKFYTRSEHVLTLSFVKLLTNQNNTGEIFVYDGLTTDDRLLLALQIRNHSRPQSVTSTRNRMYVRFRANTRTDITGFLRLTSGTSKTYDLNVTDTIISDNNGRGVVIENLRSQIHIHRTSISNNNHVAGLQVVSGAGDINVTESRISFNQGDGINVTVTGGNRNISRSILSSNHGYGIAVWINNTQETEYIPVNQTTTVEYSEIFKNLDVGILHGNFCGDSWVNITGNWFNTSTESTIEVSTCWRLNNPIKLLNLQIGHNRFYQNQKVPLKIQPALNVIGRIEYNYFEHGNYGAIVILNRVEGKQIEEFEILPARFKIQHNYFFGNRGPFVVNLGLSSYSDMQYILFTRNYLRDNKIREPFEPLEGISSRLTPRSRVAATIVLASSNIDVFRNIINNPEAQYEIGSHVEDQSKTLNCTYNWLGFGEEERVYSRIFHRKDRYNLARIVYMPYLLHSSNPGATQINYNSLYVPQFNVPGTFVVGGEVEGIEILRPGEYDVNKDINIRPGGKLVLQSGVTLKFPPAIGIMVAGKLEARGKRPNDITFTLKEEVVMSNDSFYETDPSVEPTTPGYSEPVVPIRLLGGRTQHEGRLQVRIDEKWGTVCNYKWNIINAALVCNQLGLALNPDDWFLEPNEIPNAGTIEDIILSNVECTEFDNDFTKCKSESSNQFENSCTHDNDVGIRCYETSWAGVRFSVISERADLQYVTIEKAGLLDYSSNVFKPALQIDFARHSLESVKIANNYHDGLGILYSDLYGADAINTVRNSEFSNNRGSGISFKQLGLKVYGSVIENNNIAGISHNPHLSGPQQREIAGWFNLEPGFNLDESSYLPIMIPEYETDISLVNGETRHLVFTKHYGEPINKTYIIKCNPGYVLGLQLLNPIHNFSTENICIYDSQNINEGSTKWCLDRDLSTFPTTSNSFAVVLTYDSGRAALGGVVLVVSTIIAPIQNLRNRIVKGPVPTLQVVNSKIKGNTKGIKASYYNRYLNELGDHFLRKANESIKIFNCEITYNKEEAIYVNTPFWDIHQSNITEITIMVNSSLITDNGRGIYHFARDLRSSNNLYHYILQDNTIERNKNGGFDVSLPYVWEYNENFTHSVYMFNNTWRSNTNFGFVVDGHFAELNITKNVFTDNFCKSGLVSIQGMEKKMKIDGNLIERNNGNFMVKFNMDSQSEVMGLVYAVFVYNQVKNNKQITHLNRGMLVRSLEPTYALGFRGIQKVKVSRNLFGNNALEYTLLAGIKTAKINNLLDVTENWWGSMVEKEIKNQIFDFDDWNNHALATYLPYLLEDHFDASVSVTFSPEVAVDVNVLGGRLISNLTLEPRNTPYVVKSDITVMPDVSFVINPGVVMEFAPNVGILVMGTLEAIGHGQMPIIMKPMAPANNIEINRIEKREIGQYGASHHKHRRQLESMIVQDSIRLCPGRNCSISDTVIERNNEGFLEYYNKTTLQWVPMCDSRFTERNAQVVCRELGFDPINVFFAYDRRIEYHSNSLSRIWSWPEPLQCVGTEERYDDCPIRLNGQLYGHRHECKWDSEFVFIHCGTRNLEDTYDYWGGIRFANPEFEYSLYEHRIHDHHTHETVRKIESQLRHVQIVGAGILHNEKSPAVQAIIKNPLIQNVNISKCAHHGINFVSPTDTINVRFNSINDILGEGISAISLNGEGKESDESSFTPLKDLNLPYHLFSLVDICDSSKMIVIEERVLLYYKYDNNPVNCVKIFKSMYRVKPLGFRLLQFNLFNHTKNYGKRDSLSLYDGDIYNITAPMIGYLENSSPEEKKLFKSYGPSLSVKLFANGASSNHGFIAEIVTLPISAIGLNRDVQHNISHSEFIKNRDGAISYQSVGEVNPLLAISRNEIKDNCLKLYGNFTSCESAVRIDVQNTQSLVFRNNLVQNNVGGLLIRSDSRGSATSLRGWIHNNLFFANHDLPSLKVEGRQSTPYQEVTIYRNYFTRNRVRFHDVIALRQVVSAFNYNYVHDNTGQRILEISGFDRVRLPIYQTTSHNGFYKNYALDREGRATVVAGTAGQSYVDNIFFNPDNDYEMITINKSITLERWRTTIDAKHNYWSYNESIAVSGRIRDQSDNPLFLEVDYRPFYMNNLTILDGGKCPPGWDAVADTCYMYVGAPMTYEEARLFCLSDNASMPYVSGNYAALYQFIQKQNQWYQYGDRVWVNHIDYVTQCTSFAFSNPKIMIDPMSWRGDTLAVAFIGVLAAMVVLVAAALFCWYTKSKHRHIQRLERRNSIRQSLHSVRSIGSINGGFPENTYRRKMAHQMSTRSTETLTKGSDYRKMLASATSMESMEKSQFNSSIEDTQSFDIYEAHNPNANIIPLKHSTFIKKPASPEYSVPQNNNKLNLAFKNEGYREMSSGPGSEAPSISTVMTEEIPIIHHPGGVRSPQDDDTLSPNSDSQYFNSDTLPLRNLDRSDEALAFKRELENEGKVYGSSNYGGQPKLSFLMELRSRMPEQPQVGALPTTTFGQRNNVAERQQYYEDNLPSPPNPPVYSSPYDNTISENIPSYDSSPQDLSGEYDDSPLPELHHRSKSEALLETNFEFDDSESSPLPLTEASRSHSQPLETAM</sequence>
<protein>
    <submittedName>
        <fullName evidence="13">Lysyl oxidase-like protein 4</fullName>
    </submittedName>
</protein>
<dbReference type="InterPro" id="IPR039448">
    <property type="entry name" value="Beta_helix"/>
</dbReference>
<dbReference type="InterPro" id="IPR035914">
    <property type="entry name" value="Sperma_CUB_dom_sf"/>
</dbReference>
<evidence type="ECO:0000256" key="10">
    <source>
        <dbReference type="SAM" id="MobiDB-lite"/>
    </source>
</evidence>
<evidence type="ECO:0000313" key="13">
    <source>
        <dbReference type="EMBL" id="KOB73052.1"/>
    </source>
</evidence>
<dbReference type="SUPFAM" id="SSF56487">
    <property type="entry name" value="SRCR-like"/>
    <property type="match status" value="3"/>
</dbReference>
<reference evidence="13 14" key="1">
    <citation type="journal article" date="2015" name="Genome Biol. Evol.">
        <title>The genome of winter moth (Operophtera brumata) provides a genomic perspective on sexual dimorphism and phenology.</title>
        <authorList>
            <person name="Derks M.F."/>
            <person name="Smit S."/>
            <person name="Salis L."/>
            <person name="Schijlen E."/>
            <person name="Bossers A."/>
            <person name="Mateman C."/>
            <person name="Pijl A.S."/>
            <person name="de Ridder D."/>
            <person name="Groenen M.A."/>
            <person name="Visser M.E."/>
            <person name="Megens H.J."/>
        </authorList>
    </citation>
    <scope>NUCLEOTIDE SEQUENCE [LARGE SCALE GENOMIC DNA]</scope>
    <source>
        <strain evidence="13">WM2013NL</strain>
        <tissue evidence="13">Head and thorax</tissue>
    </source>
</reference>
<evidence type="ECO:0000256" key="7">
    <source>
        <dbReference type="ARBA" id="ARBA00023157"/>
    </source>
</evidence>
<evidence type="ECO:0000256" key="3">
    <source>
        <dbReference type="ARBA" id="ARBA00022729"/>
    </source>
</evidence>
<dbReference type="InterPro" id="IPR001190">
    <property type="entry name" value="SRCR"/>
</dbReference>
<dbReference type="FunFam" id="3.10.250.10:FF:000016">
    <property type="entry name" value="Scavenger receptor cysteine-rich protein type 12"/>
    <property type="match status" value="1"/>
</dbReference>
<evidence type="ECO:0000256" key="5">
    <source>
        <dbReference type="ARBA" id="ARBA00022989"/>
    </source>
</evidence>
<evidence type="ECO:0000256" key="9">
    <source>
        <dbReference type="PROSITE-ProRule" id="PRU00196"/>
    </source>
</evidence>
<feature type="compositionally biased region" description="Polar residues" evidence="10">
    <location>
        <begin position="2817"/>
        <end position="2829"/>
    </location>
</feature>
<comment type="subcellular location">
    <subcellularLocation>
        <location evidence="1">Membrane</location>
        <topology evidence="1">Single-pass membrane protein</topology>
    </subcellularLocation>
</comment>
<dbReference type="Proteomes" id="UP000037510">
    <property type="component" value="Unassembled WGS sequence"/>
</dbReference>
<dbReference type="Pfam" id="PF13229">
    <property type="entry name" value="Beta_helix"/>
    <property type="match status" value="1"/>
</dbReference>
<keyword evidence="4" id="KW-0677">Repeat</keyword>
<dbReference type="Gene3D" id="3.10.250.10">
    <property type="entry name" value="SRCR-like domain"/>
    <property type="match status" value="3"/>
</dbReference>
<feature type="compositionally biased region" description="Polar residues" evidence="10">
    <location>
        <begin position="2983"/>
        <end position="2992"/>
    </location>
</feature>
<feature type="disulfide bond" evidence="9">
    <location>
        <begin position="1924"/>
        <end position="1934"/>
    </location>
</feature>
<keyword evidence="6 11" id="KW-0472">Membrane</keyword>
<name>A0A0L7LC19_OPEBR</name>
<dbReference type="STRING" id="104452.A0A0L7LC19"/>
<keyword evidence="3" id="KW-0732">Signal</keyword>
<evidence type="ECO:0000256" key="6">
    <source>
        <dbReference type="ARBA" id="ARBA00023136"/>
    </source>
</evidence>
<dbReference type="CDD" id="cd00037">
    <property type="entry name" value="CLECT"/>
    <property type="match status" value="1"/>
</dbReference>
<proteinExistence type="predicted"/>
<evidence type="ECO:0000256" key="11">
    <source>
        <dbReference type="SAM" id="Phobius"/>
    </source>
</evidence>
<dbReference type="InterPro" id="IPR011050">
    <property type="entry name" value="Pectin_lyase_fold/virulence"/>
</dbReference>